<keyword evidence="5 9" id="KW-0963">Cytoplasm</keyword>
<dbReference type="OrthoDB" id="9781903at2"/>
<dbReference type="InterPro" id="IPR023016">
    <property type="entry name" value="HisA/PriA"/>
</dbReference>
<evidence type="ECO:0000313" key="12">
    <source>
        <dbReference type="EMBL" id="QDU59218.1"/>
    </source>
</evidence>
<name>A0A518AWX9_9BACT</name>
<dbReference type="Pfam" id="PF00977">
    <property type="entry name" value="His_biosynth"/>
    <property type="match status" value="1"/>
</dbReference>
<sequence>MQVIPAIDLRGGSCVRLRQGDYGQETVFDADPVAVARRWKEEGADFLHLVDLDGAKEGRPVNTDVIRAIVSDVEIPCQLGGGLRDDDAIKAAFDLGVSRAIIGTRAVRDPEWFTSACERFPGKLVLGLDARDGMVATDGWLQASETTAVELAKHYAEAPLAAIVYTDIARDGMMSGPNVDATCRLAESSPHQVIASGGVTTIEDVLELQRRGIGACILGRTLYEGKVKLPELLNQLGAV</sequence>
<feature type="active site" description="Proton acceptor" evidence="9">
    <location>
        <position position="8"/>
    </location>
</feature>
<dbReference type="EC" id="5.3.1.16" evidence="9 11"/>
<accession>A0A518AWX9</accession>
<evidence type="ECO:0000256" key="2">
    <source>
        <dbReference type="ARBA" id="ARBA00004496"/>
    </source>
</evidence>
<dbReference type="PANTHER" id="PTHR43090:SF2">
    <property type="entry name" value="1-(5-PHOSPHORIBOSYL)-5-[(5-PHOSPHORIBOSYLAMINO)METHYLIDENEAMINO] IMIDAZOLE-4-CARBOXAMIDE ISOMERASE"/>
    <property type="match status" value="1"/>
</dbReference>
<evidence type="ECO:0000256" key="8">
    <source>
        <dbReference type="ARBA" id="ARBA00023235"/>
    </source>
</evidence>
<dbReference type="KEGG" id="knv:Pan216_00450"/>
<comment type="similarity">
    <text evidence="4 9 10">Belongs to the HisA/HisF family.</text>
</comment>
<gene>
    <name evidence="12" type="primary">hisA_2</name>
    <name evidence="9" type="synonym">hisA</name>
    <name evidence="12" type="ORF">Pan216_00450</name>
</gene>
<dbReference type="NCBIfam" id="TIGR00007">
    <property type="entry name" value="1-(5-phosphoribosyl)-5-[(5-phosphoribosylamino)methylideneamino]imidazole-4-carboxamide isomerase"/>
    <property type="match status" value="1"/>
</dbReference>
<evidence type="ECO:0000256" key="3">
    <source>
        <dbReference type="ARBA" id="ARBA00005133"/>
    </source>
</evidence>
<organism evidence="12 13">
    <name type="scientific">Kolteria novifilia</name>
    <dbReference type="NCBI Taxonomy" id="2527975"/>
    <lineage>
        <taxon>Bacteria</taxon>
        <taxon>Pseudomonadati</taxon>
        <taxon>Planctomycetota</taxon>
        <taxon>Planctomycetia</taxon>
        <taxon>Kolteriales</taxon>
        <taxon>Kolteriaceae</taxon>
        <taxon>Kolteria</taxon>
    </lineage>
</organism>
<evidence type="ECO:0000256" key="10">
    <source>
        <dbReference type="RuleBase" id="RU003657"/>
    </source>
</evidence>
<dbReference type="GO" id="GO:0003949">
    <property type="term" value="F:1-(5-phosphoribosyl)-5-[(5-phosphoribosylamino)methylideneamino]imidazole-4-carboxamide isomerase activity"/>
    <property type="evidence" value="ECO:0007669"/>
    <property type="project" value="UniProtKB-UniRule"/>
</dbReference>
<protein>
    <recommendedName>
        <fullName evidence="9 11">1-(5-phosphoribosyl)-5-[(5-phosphoribosylamino)methylideneamino] imidazole-4-carboxamide isomerase</fullName>
        <ecNumber evidence="9 11">5.3.1.16</ecNumber>
    </recommendedName>
    <alternativeName>
        <fullName evidence="9">Phosphoribosylformimino-5-aminoimidazole carboxamide ribotide isomerase</fullName>
    </alternativeName>
</protein>
<dbReference type="InterPro" id="IPR006062">
    <property type="entry name" value="His_biosynth"/>
</dbReference>
<dbReference type="SUPFAM" id="SSF51366">
    <property type="entry name" value="Ribulose-phoshate binding barrel"/>
    <property type="match status" value="1"/>
</dbReference>
<evidence type="ECO:0000256" key="11">
    <source>
        <dbReference type="RuleBase" id="RU003658"/>
    </source>
</evidence>
<dbReference type="GO" id="GO:0000162">
    <property type="term" value="P:L-tryptophan biosynthetic process"/>
    <property type="evidence" value="ECO:0007669"/>
    <property type="project" value="TreeGrafter"/>
</dbReference>
<feature type="active site" description="Proton donor" evidence="9">
    <location>
        <position position="129"/>
    </location>
</feature>
<evidence type="ECO:0000313" key="13">
    <source>
        <dbReference type="Proteomes" id="UP000317093"/>
    </source>
</evidence>
<evidence type="ECO:0000256" key="1">
    <source>
        <dbReference type="ARBA" id="ARBA00000901"/>
    </source>
</evidence>
<keyword evidence="7 9" id="KW-0368">Histidine biosynthesis</keyword>
<evidence type="ECO:0000256" key="6">
    <source>
        <dbReference type="ARBA" id="ARBA00022605"/>
    </source>
</evidence>
<evidence type="ECO:0000256" key="9">
    <source>
        <dbReference type="HAMAP-Rule" id="MF_01014"/>
    </source>
</evidence>
<evidence type="ECO:0000256" key="7">
    <source>
        <dbReference type="ARBA" id="ARBA00023102"/>
    </source>
</evidence>
<keyword evidence="13" id="KW-1185">Reference proteome</keyword>
<reference evidence="12 13" key="1">
    <citation type="submission" date="2019-02" db="EMBL/GenBank/DDBJ databases">
        <title>Deep-cultivation of Planctomycetes and their phenomic and genomic characterization uncovers novel biology.</title>
        <authorList>
            <person name="Wiegand S."/>
            <person name="Jogler M."/>
            <person name="Boedeker C."/>
            <person name="Pinto D."/>
            <person name="Vollmers J."/>
            <person name="Rivas-Marin E."/>
            <person name="Kohn T."/>
            <person name="Peeters S.H."/>
            <person name="Heuer A."/>
            <person name="Rast P."/>
            <person name="Oberbeckmann S."/>
            <person name="Bunk B."/>
            <person name="Jeske O."/>
            <person name="Meyerdierks A."/>
            <person name="Storesund J.E."/>
            <person name="Kallscheuer N."/>
            <person name="Luecker S."/>
            <person name="Lage O.M."/>
            <person name="Pohl T."/>
            <person name="Merkel B.J."/>
            <person name="Hornburger P."/>
            <person name="Mueller R.-W."/>
            <person name="Bruemmer F."/>
            <person name="Labrenz M."/>
            <person name="Spormann A.M."/>
            <person name="Op den Camp H."/>
            <person name="Overmann J."/>
            <person name="Amann R."/>
            <person name="Jetten M.S.M."/>
            <person name="Mascher T."/>
            <person name="Medema M.H."/>
            <person name="Devos D.P."/>
            <person name="Kaster A.-K."/>
            <person name="Ovreas L."/>
            <person name="Rohde M."/>
            <person name="Galperin M.Y."/>
            <person name="Jogler C."/>
        </authorList>
    </citation>
    <scope>NUCLEOTIDE SEQUENCE [LARGE SCALE GENOMIC DNA]</scope>
    <source>
        <strain evidence="12 13">Pan216</strain>
    </source>
</reference>
<keyword evidence="8 9" id="KW-0413">Isomerase</keyword>
<proteinExistence type="inferred from homology"/>
<dbReference type="GO" id="GO:0005737">
    <property type="term" value="C:cytoplasm"/>
    <property type="evidence" value="ECO:0007669"/>
    <property type="project" value="UniProtKB-SubCell"/>
</dbReference>
<dbReference type="Gene3D" id="3.20.20.70">
    <property type="entry name" value="Aldolase class I"/>
    <property type="match status" value="1"/>
</dbReference>
<dbReference type="GO" id="GO:0000105">
    <property type="term" value="P:L-histidine biosynthetic process"/>
    <property type="evidence" value="ECO:0007669"/>
    <property type="project" value="UniProtKB-UniRule"/>
</dbReference>
<dbReference type="FunFam" id="3.20.20.70:FF:000009">
    <property type="entry name" value="1-(5-phosphoribosyl)-5-[(5-phosphoribosylamino)methylideneamino] imidazole-4-carboxamide isomerase"/>
    <property type="match status" value="1"/>
</dbReference>
<dbReference type="HAMAP" id="MF_01014">
    <property type="entry name" value="HisA"/>
    <property type="match status" value="1"/>
</dbReference>
<dbReference type="EMBL" id="CP036279">
    <property type="protein sequence ID" value="QDU59218.1"/>
    <property type="molecule type" value="Genomic_DNA"/>
</dbReference>
<dbReference type="UniPathway" id="UPA00031">
    <property type="reaction ID" value="UER00009"/>
</dbReference>
<evidence type="ECO:0000256" key="5">
    <source>
        <dbReference type="ARBA" id="ARBA00022490"/>
    </source>
</evidence>
<dbReference type="AlphaFoldDB" id="A0A518AWX9"/>
<comment type="pathway">
    <text evidence="3 9 11">Amino-acid biosynthesis; L-histidine biosynthesis; L-histidine from 5-phospho-alpha-D-ribose 1-diphosphate: step 4/9.</text>
</comment>
<comment type="subcellular location">
    <subcellularLocation>
        <location evidence="2 9 11">Cytoplasm</location>
    </subcellularLocation>
</comment>
<dbReference type="InterPro" id="IPR011060">
    <property type="entry name" value="RibuloseP-bd_barrel"/>
</dbReference>
<dbReference type="PANTHER" id="PTHR43090">
    <property type="entry name" value="1-(5-PHOSPHORIBOSYL)-5-[(5-PHOSPHORIBOSYLAMINO)METHYLIDENEAMINO] IMIDAZOLE-4-CARBOXAMIDE ISOMERASE"/>
    <property type="match status" value="1"/>
</dbReference>
<comment type="catalytic activity">
    <reaction evidence="1 9 11">
        <text>1-(5-phospho-beta-D-ribosyl)-5-[(5-phospho-beta-D-ribosylamino)methylideneamino]imidazole-4-carboxamide = 5-[(5-phospho-1-deoxy-D-ribulos-1-ylimino)methylamino]-1-(5-phospho-beta-D-ribosyl)imidazole-4-carboxamide</text>
        <dbReference type="Rhea" id="RHEA:15469"/>
        <dbReference type="ChEBI" id="CHEBI:58435"/>
        <dbReference type="ChEBI" id="CHEBI:58525"/>
        <dbReference type="EC" id="5.3.1.16"/>
    </reaction>
</comment>
<keyword evidence="6 9" id="KW-0028">Amino-acid biosynthesis</keyword>
<evidence type="ECO:0000256" key="4">
    <source>
        <dbReference type="ARBA" id="ARBA00009667"/>
    </source>
</evidence>
<dbReference type="InterPro" id="IPR013785">
    <property type="entry name" value="Aldolase_TIM"/>
</dbReference>
<dbReference type="InterPro" id="IPR044524">
    <property type="entry name" value="Isoase_HisA-like"/>
</dbReference>
<dbReference type="InterPro" id="IPR006063">
    <property type="entry name" value="HisA_bact_arch"/>
</dbReference>
<dbReference type="RefSeq" id="WP_145253245.1">
    <property type="nucleotide sequence ID" value="NZ_CP036279.1"/>
</dbReference>
<dbReference type="CDD" id="cd04732">
    <property type="entry name" value="HisA"/>
    <property type="match status" value="1"/>
</dbReference>
<dbReference type="Proteomes" id="UP000317093">
    <property type="component" value="Chromosome"/>
</dbReference>